<dbReference type="PROSITE" id="PS51354">
    <property type="entry name" value="GLUTAREDOXIN_2"/>
    <property type="match status" value="1"/>
</dbReference>
<evidence type="ECO:0000313" key="2">
    <source>
        <dbReference type="EMBL" id="MFC3033133.1"/>
    </source>
</evidence>
<dbReference type="PANTHER" id="PTHR42673">
    <property type="entry name" value="MALEYLACETOACETATE ISOMERASE"/>
    <property type="match status" value="1"/>
</dbReference>
<dbReference type="EMBL" id="JBHRSD010000017">
    <property type="protein sequence ID" value="MFC3033133.1"/>
    <property type="molecule type" value="Genomic_DNA"/>
</dbReference>
<dbReference type="PROSITE" id="PS50404">
    <property type="entry name" value="GST_NTER"/>
    <property type="match status" value="1"/>
</dbReference>
<dbReference type="RefSeq" id="WP_377124296.1">
    <property type="nucleotide sequence ID" value="NZ_JBHRSD010000017.1"/>
</dbReference>
<dbReference type="InterPro" id="IPR004045">
    <property type="entry name" value="Glutathione_S-Trfase_N"/>
</dbReference>
<feature type="domain" description="GST N-terminal" evidence="1">
    <location>
        <begin position="1"/>
        <end position="79"/>
    </location>
</feature>
<sequence length="194" mass="22654">MILYGSHTSPYVRRLRLWLDEQKLDYEYIHIDIFSPEGRATLSQHNPTKKIPFLLDGEETVVDSGVIYRYLSEKCKLPKLSWQQENTLTTINAANDSLIELLLCQRSGFNTDDDKLFFKLQKERVATILSLLNEQSVKFKDSDCSYIEISLYCLLDWILFRNLWDLQPYSALLAFHHKVSETLPVAKTDPRNYA</sequence>
<name>A0ABV7CKI0_9GAMM</name>
<dbReference type="Pfam" id="PF13417">
    <property type="entry name" value="GST_N_3"/>
    <property type="match status" value="1"/>
</dbReference>
<dbReference type="CDD" id="cd00570">
    <property type="entry name" value="GST_N_family"/>
    <property type="match status" value="1"/>
</dbReference>
<dbReference type="PANTHER" id="PTHR42673:SF21">
    <property type="entry name" value="GLUTATHIONE S-TRANSFERASE YFCF"/>
    <property type="match status" value="1"/>
</dbReference>
<accession>A0ABV7CKI0</accession>
<evidence type="ECO:0000313" key="3">
    <source>
        <dbReference type="Proteomes" id="UP001595453"/>
    </source>
</evidence>
<keyword evidence="3" id="KW-1185">Reference proteome</keyword>
<dbReference type="Proteomes" id="UP001595453">
    <property type="component" value="Unassembled WGS sequence"/>
</dbReference>
<dbReference type="Gene3D" id="1.20.1050.10">
    <property type="match status" value="1"/>
</dbReference>
<evidence type="ECO:0000259" key="1">
    <source>
        <dbReference type="PROSITE" id="PS50404"/>
    </source>
</evidence>
<dbReference type="Gene3D" id="3.40.30.10">
    <property type="entry name" value="Glutaredoxin"/>
    <property type="match status" value="1"/>
</dbReference>
<organism evidence="2 3">
    <name type="scientific">Pseudoalteromonas fenneropenaei</name>
    <dbReference type="NCBI Taxonomy" id="1737459"/>
    <lineage>
        <taxon>Bacteria</taxon>
        <taxon>Pseudomonadati</taxon>
        <taxon>Pseudomonadota</taxon>
        <taxon>Gammaproteobacteria</taxon>
        <taxon>Alteromonadales</taxon>
        <taxon>Pseudoalteromonadaceae</taxon>
        <taxon>Pseudoalteromonas</taxon>
    </lineage>
</organism>
<comment type="caution">
    <text evidence="2">The sequence shown here is derived from an EMBL/GenBank/DDBJ whole genome shotgun (WGS) entry which is preliminary data.</text>
</comment>
<protein>
    <submittedName>
        <fullName evidence="2">Glutathione S-transferase family protein</fullName>
    </submittedName>
</protein>
<reference evidence="3" key="1">
    <citation type="journal article" date="2019" name="Int. J. Syst. Evol. Microbiol.">
        <title>The Global Catalogue of Microorganisms (GCM) 10K type strain sequencing project: providing services to taxonomists for standard genome sequencing and annotation.</title>
        <authorList>
            <consortium name="The Broad Institute Genomics Platform"/>
            <consortium name="The Broad Institute Genome Sequencing Center for Infectious Disease"/>
            <person name="Wu L."/>
            <person name="Ma J."/>
        </authorList>
    </citation>
    <scope>NUCLEOTIDE SEQUENCE [LARGE SCALE GENOMIC DNA]</scope>
    <source>
        <strain evidence="3">KCTC 42730</strain>
    </source>
</reference>
<proteinExistence type="predicted"/>
<gene>
    <name evidence="2" type="ORF">ACFOEE_11435</name>
</gene>
<dbReference type="InterPro" id="IPR036249">
    <property type="entry name" value="Thioredoxin-like_sf"/>
</dbReference>
<dbReference type="SUPFAM" id="SSF52833">
    <property type="entry name" value="Thioredoxin-like"/>
    <property type="match status" value="1"/>
</dbReference>